<reference evidence="1 2" key="1">
    <citation type="submission" date="2020-10" db="EMBL/GenBank/DDBJ databases">
        <title>The Coptis chinensis genome and diversification of protoberbering-type alkaloids.</title>
        <authorList>
            <person name="Wang B."/>
            <person name="Shu S."/>
            <person name="Song C."/>
            <person name="Liu Y."/>
        </authorList>
    </citation>
    <scope>NUCLEOTIDE SEQUENCE [LARGE SCALE GENOMIC DNA]</scope>
    <source>
        <strain evidence="1">HL-2020</strain>
        <tissue evidence="1">Leaf</tissue>
    </source>
</reference>
<keyword evidence="2" id="KW-1185">Reference proteome</keyword>
<sequence length="130" mass="14658">MTGIMCIHAVRVLLPRRVEWVEYCSSYFWVSEYQLAYTSNVKPMKDVKDWPKPQGEGKKNSASVLHADHKAVKAPRASCASVRALFKAPTVVSRSRATIVEKPPVKPMEKLSVKLVQPRPKFKVVRVANP</sequence>
<dbReference type="Proteomes" id="UP000631114">
    <property type="component" value="Unassembled WGS sequence"/>
</dbReference>
<proteinExistence type="predicted"/>
<evidence type="ECO:0000313" key="2">
    <source>
        <dbReference type="Proteomes" id="UP000631114"/>
    </source>
</evidence>
<evidence type="ECO:0000313" key="1">
    <source>
        <dbReference type="EMBL" id="KAF9600792.1"/>
    </source>
</evidence>
<accession>A0A835HM43</accession>
<protein>
    <submittedName>
        <fullName evidence="1">Uncharacterized protein</fullName>
    </submittedName>
</protein>
<dbReference type="EMBL" id="JADFTS010000006">
    <property type="protein sequence ID" value="KAF9600792.1"/>
    <property type="molecule type" value="Genomic_DNA"/>
</dbReference>
<comment type="caution">
    <text evidence="1">The sequence shown here is derived from an EMBL/GenBank/DDBJ whole genome shotgun (WGS) entry which is preliminary data.</text>
</comment>
<gene>
    <name evidence="1" type="ORF">IFM89_012531</name>
</gene>
<name>A0A835HM43_9MAGN</name>
<dbReference type="OrthoDB" id="1681333at2759"/>
<organism evidence="1 2">
    <name type="scientific">Coptis chinensis</name>
    <dbReference type="NCBI Taxonomy" id="261450"/>
    <lineage>
        <taxon>Eukaryota</taxon>
        <taxon>Viridiplantae</taxon>
        <taxon>Streptophyta</taxon>
        <taxon>Embryophyta</taxon>
        <taxon>Tracheophyta</taxon>
        <taxon>Spermatophyta</taxon>
        <taxon>Magnoliopsida</taxon>
        <taxon>Ranunculales</taxon>
        <taxon>Ranunculaceae</taxon>
        <taxon>Coptidoideae</taxon>
        <taxon>Coptis</taxon>
    </lineage>
</organism>
<dbReference type="AlphaFoldDB" id="A0A835HM43"/>